<keyword evidence="2" id="KW-1185">Reference proteome</keyword>
<protein>
    <submittedName>
        <fullName evidence="1">Uncharacterized protein</fullName>
    </submittedName>
</protein>
<dbReference type="EMBL" id="CP099418">
    <property type="protein sequence ID" value="USW48745.1"/>
    <property type="molecule type" value="Genomic_DNA"/>
</dbReference>
<sequence>MAVIRPSIASFKRLLIFRVRGFGVALNCVEVRYAYDHAQPRHQMRSHTLKTPIGQPVYFDEEGQPIMEAVKSKATNGINGNH</sequence>
<organism evidence="1 2">
    <name type="scientific">Septoria linicola</name>
    <dbReference type="NCBI Taxonomy" id="215465"/>
    <lineage>
        <taxon>Eukaryota</taxon>
        <taxon>Fungi</taxon>
        <taxon>Dikarya</taxon>
        <taxon>Ascomycota</taxon>
        <taxon>Pezizomycotina</taxon>
        <taxon>Dothideomycetes</taxon>
        <taxon>Dothideomycetidae</taxon>
        <taxon>Mycosphaerellales</taxon>
        <taxon>Mycosphaerellaceae</taxon>
        <taxon>Septoria</taxon>
    </lineage>
</organism>
<gene>
    <name evidence="1" type="ORF">Slin15195_G020640</name>
</gene>
<evidence type="ECO:0000313" key="1">
    <source>
        <dbReference type="EMBL" id="USW48745.1"/>
    </source>
</evidence>
<name>A0A9Q9ALP4_9PEZI</name>
<dbReference type="Proteomes" id="UP001056384">
    <property type="component" value="Chromosome 1"/>
</dbReference>
<dbReference type="AlphaFoldDB" id="A0A9Q9ALP4"/>
<evidence type="ECO:0000313" key="2">
    <source>
        <dbReference type="Proteomes" id="UP001056384"/>
    </source>
</evidence>
<proteinExistence type="predicted"/>
<accession>A0A9Q9ALP4</accession>
<reference evidence="1" key="1">
    <citation type="submission" date="2022-06" db="EMBL/GenBank/DDBJ databases">
        <title>Complete genome sequences of two strains of the flax pathogen Septoria linicola.</title>
        <authorList>
            <person name="Lapalu N."/>
            <person name="Simon A."/>
            <person name="Demenou B."/>
            <person name="Paumier D."/>
            <person name="Guillot M.-P."/>
            <person name="Gout L."/>
            <person name="Valade R."/>
        </authorList>
    </citation>
    <scope>NUCLEOTIDE SEQUENCE</scope>
    <source>
        <strain evidence="1">SE15195</strain>
    </source>
</reference>